<comment type="caution">
    <text evidence="6">The sequence shown here is derived from an EMBL/GenBank/DDBJ whole genome shotgun (WGS) entry which is preliminary data.</text>
</comment>
<dbReference type="InterPro" id="IPR002110">
    <property type="entry name" value="Ankyrin_rpt"/>
</dbReference>
<dbReference type="EMBL" id="AJWY01013081">
    <property type="protein sequence ID" value="EKC48111.1"/>
    <property type="molecule type" value="Genomic_DNA"/>
</dbReference>
<dbReference type="Gene3D" id="1.25.40.20">
    <property type="entry name" value="Ankyrin repeat-containing domain"/>
    <property type="match status" value="1"/>
</dbReference>
<dbReference type="InterPro" id="IPR041542">
    <property type="entry name" value="GH43_C2"/>
</dbReference>
<dbReference type="CDD" id="cd08989">
    <property type="entry name" value="GH43_XYL-like"/>
    <property type="match status" value="1"/>
</dbReference>
<dbReference type="PANTHER" id="PTHR42812">
    <property type="entry name" value="BETA-XYLOSIDASE"/>
    <property type="match status" value="1"/>
</dbReference>
<feature type="region of interest" description="Disordered" evidence="4">
    <location>
        <begin position="229"/>
        <end position="251"/>
    </location>
</feature>
<keyword evidence="2 6" id="KW-0378">Hydrolase</keyword>
<dbReference type="Pfam" id="PF17851">
    <property type="entry name" value="GH43_C2"/>
    <property type="match status" value="1"/>
</dbReference>
<dbReference type="InterPro" id="IPR013320">
    <property type="entry name" value="ConA-like_dom_sf"/>
</dbReference>
<evidence type="ECO:0000256" key="3">
    <source>
        <dbReference type="ARBA" id="ARBA00023295"/>
    </source>
</evidence>
<dbReference type="Gene3D" id="2.60.120.200">
    <property type="match status" value="1"/>
</dbReference>
<dbReference type="Gene3D" id="2.115.10.20">
    <property type="entry name" value="Glycosyl hydrolase domain, family 43"/>
    <property type="match status" value="1"/>
</dbReference>
<dbReference type="PROSITE" id="PS50297">
    <property type="entry name" value="ANK_REP_REGION"/>
    <property type="match status" value="1"/>
</dbReference>
<dbReference type="InterPro" id="IPR023296">
    <property type="entry name" value="Glyco_hydro_beta-prop_sf"/>
</dbReference>
<dbReference type="SUPFAM" id="SSF48403">
    <property type="entry name" value="Ankyrin repeat"/>
    <property type="match status" value="1"/>
</dbReference>
<dbReference type="Pfam" id="PF04616">
    <property type="entry name" value="Glyco_hydro_43"/>
    <property type="match status" value="1"/>
</dbReference>
<dbReference type="SUPFAM" id="SSF75005">
    <property type="entry name" value="Arabinanase/levansucrase/invertase"/>
    <property type="match status" value="1"/>
</dbReference>
<evidence type="ECO:0000256" key="2">
    <source>
        <dbReference type="ARBA" id="ARBA00022801"/>
    </source>
</evidence>
<keyword evidence="3 6" id="KW-0326">Glycosidase</keyword>
<gene>
    <name evidence="6" type="ORF">LEA_19037</name>
</gene>
<dbReference type="Pfam" id="PF12796">
    <property type="entry name" value="Ank_2"/>
    <property type="match status" value="1"/>
</dbReference>
<reference evidence="6" key="1">
    <citation type="journal article" date="2013" name="Environ. Microbiol.">
        <title>Microbiota from the distal guts of lean and obese adolescents exhibit partial functional redundancy besides clear differences in community structure.</title>
        <authorList>
            <person name="Ferrer M."/>
            <person name="Ruiz A."/>
            <person name="Lanza F."/>
            <person name="Haange S.B."/>
            <person name="Oberbach A."/>
            <person name="Till H."/>
            <person name="Bargiela R."/>
            <person name="Campoy C."/>
            <person name="Segura M.T."/>
            <person name="Richter M."/>
            <person name="von Bergen M."/>
            <person name="Seifert J."/>
            <person name="Suarez A."/>
        </authorList>
    </citation>
    <scope>NUCLEOTIDE SEQUENCE</scope>
</reference>
<evidence type="ECO:0000259" key="5">
    <source>
        <dbReference type="Pfam" id="PF17851"/>
    </source>
</evidence>
<protein>
    <submittedName>
        <fullName evidence="6">Glycoside Hydrolase Family 43</fullName>
        <ecNumber evidence="6">3.2.1.-</ecNumber>
    </submittedName>
</protein>
<name>K1SLB3_9ZZZZ</name>
<accession>K1SLB3</accession>
<evidence type="ECO:0000256" key="4">
    <source>
        <dbReference type="SAM" id="MobiDB-lite"/>
    </source>
</evidence>
<dbReference type="EC" id="3.2.1.-" evidence="6"/>
<dbReference type="PANTHER" id="PTHR42812:SF12">
    <property type="entry name" value="BETA-XYLOSIDASE-RELATED"/>
    <property type="match status" value="1"/>
</dbReference>
<dbReference type="AlphaFoldDB" id="K1SLB3"/>
<dbReference type="SUPFAM" id="SSF49899">
    <property type="entry name" value="Concanavalin A-like lectins/glucanases"/>
    <property type="match status" value="1"/>
</dbReference>
<dbReference type="GO" id="GO:0005975">
    <property type="term" value="P:carbohydrate metabolic process"/>
    <property type="evidence" value="ECO:0007669"/>
    <property type="project" value="InterPro"/>
</dbReference>
<sequence>MNEYAEYFALIRENDFEGAKAYLAVNPAAANARDNTGVPAALRAMQTGDDDFCRWIIEQSLSKLNETDPDGATALHYAAAKGSPELLRYLVERVGWDPLRGDCKGRTPYGIAHAARNAAGEAYFAEAVGAAWDDLYANPVLPGFRPDPSIVRVGEDYYMVNSSFTWFPAIPISHSRDLVHWEPVGHVLTDPENAMLQGLEGGHGYWAPDISYYNGRFYVTATLRRNDDHPRPRAQIVTSAPAPEGPWDPPAVIEENGIDPSLFTDSDGKRYMVLNRGARLLPLTPDARAATGPARLLWYGDIKRASEGPHILQKDGWYYIILAEGGTGMTHQISVGRARTLDGPYESCPYDPILHQYDPNGTLQKSGHGDLVETQNGQWYAVYLCARPQDGFSPLGRETALDPVEWTADGWPIINRRKGPSALQRRPNLPRFVPHAASLDPADARSLWVSPRLPADAAWDGCTLSLRGDVRDLDDKATKAGIYTRQTALQCSFSARLDTALRPGWQAGITGYYDEKSYCKFGLRGTENGTLAELTVRSPEGKTVVRSAPAACGTLRMEADGLTRRFYLDDTMFAELPRAEFLADEGRGCQKRFTGSMMGLYAVGRGFYRKIRRIVNGKLYA</sequence>
<evidence type="ECO:0000313" key="6">
    <source>
        <dbReference type="EMBL" id="EKC48111.1"/>
    </source>
</evidence>
<organism evidence="6">
    <name type="scientific">human gut metagenome</name>
    <dbReference type="NCBI Taxonomy" id="408170"/>
    <lineage>
        <taxon>unclassified sequences</taxon>
        <taxon>metagenomes</taxon>
        <taxon>organismal metagenomes</taxon>
    </lineage>
</organism>
<dbReference type="GO" id="GO:0004553">
    <property type="term" value="F:hydrolase activity, hydrolyzing O-glycosyl compounds"/>
    <property type="evidence" value="ECO:0007669"/>
    <property type="project" value="InterPro"/>
</dbReference>
<dbReference type="InterPro" id="IPR036770">
    <property type="entry name" value="Ankyrin_rpt-contain_sf"/>
</dbReference>
<feature type="domain" description="Beta-xylosidase C-terminal Concanavalin A-like" evidence="5">
    <location>
        <begin position="448"/>
        <end position="605"/>
    </location>
</feature>
<proteinExistence type="inferred from homology"/>
<dbReference type="SMART" id="SM00248">
    <property type="entry name" value="ANK"/>
    <property type="match status" value="2"/>
</dbReference>
<evidence type="ECO:0000256" key="1">
    <source>
        <dbReference type="ARBA" id="ARBA00009865"/>
    </source>
</evidence>
<comment type="similarity">
    <text evidence="1">Belongs to the glycosyl hydrolase 43 family.</text>
</comment>
<dbReference type="InterPro" id="IPR006710">
    <property type="entry name" value="Glyco_hydro_43"/>
</dbReference>
<dbReference type="PROSITE" id="PS50088">
    <property type="entry name" value="ANK_REPEAT"/>
    <property type="match status" value="1"/>
</dbReference>
<dbReference type="InterPro" id="IPR051795">
    <property type="entry name" value="Glycosyl_Hydrlase_43"/>
</dbReference>